<sequence length="152" mass="16304">MPETEDADNADRVKQIAVTLVDAYVRKDRDGLESAVAAIGGDVAEVTSDLKVFATFLTRRVQETGVVWKPADAREAVASAVADVLDPEIEFAVVTVWEAYSLGEEEAAERFSNGDPVIYVHMLAAFCAAIGQAVYKPAELISTLRIACGLAE</sequence>
<organism evidence="1 2">
    <name type="scientific">Nocardiopsis rhodophaea</name>
    <dbReference type="NCBI Taxonomy" id="280238"/>
    <lineage>
        <taxon>Bacteria</taxon>
        <taxon>Bacillati</taxon>
        <taxon>Actinomycetota</taxon>
        <taxon>Actinomycetes</taxon>
        <taxon>Streptosporangiales</taxon>
        <taxon>Nocardiopsidaceae</taxon>
        <taxon>Nocardiopsis</taxon>
    </lineage>
</organism>
<dbReference type="RefSeq" id="WP_344164314.1">
    <property type="nucleotide sequence ID" value="NZ_BAAAPC010000018.1"/>
</dbReference>
<gene>
    <name evidence="1" type="ORF">GCM10009799_39050</name>
</gene>
<protein>
    <submittedName>
        <fullName evidence="1">Uncharacterized protein</fullName>
    </submittedName>
</protein>
<name>A0ABN2TH09_9ACTN</name>
<dbReference type="Proteomes" id="UP001501585">
    <property type="component" value="Unassembled WGS sequence"/>
</dbReference>
<keyword evidence="2" id="KW-1185">Reference proteome</keyword>
<comment type="caution">
    <text evidence="1">The sequence shown here is derived from an EMBL/GenBank/DDBJ whole genome shotgun (WGS) entry which is preliminary data.</text>
</comment>
<evidence type="ECO:0000313" key="2">
    <source>
        <dbReference type="Proteomes" id="UP001501585"/>
    </source>
</evidence>
<evidence type="ECO:0000313" key="1">
    <source>
        <dbReference type="EMBL" id="GAA2007682.1"/>
    </source>
</evidence>
<dbReference type="EMBL" id="BAAAPC010000018">
    <property type="protein sequence ID" value="GAA2007682.1"/>
    <property type="molecule type" value="Genomic_DNA"/>
</dbReference>
<reference evidence="1 2" key="1">
    <citation type="journal article" date="2019" name="Int. J. Syst. Evol. Microbiol.">
        <title>The Global Catalogue of Microorganisms (GCM) 10K type strain sequencing project: providing services to taxonomists for standard genome sequencing and annotation.</title>
        <authorList>
            <consortium name="The Broad Institute Genomics Platform"/>
            <consortium name="The Broad Institute Genome Sequencing Center for Infectious Disease"/>
            <person name="Wu L."/>
            <person name="Ma J."/>
        </authorList>
    </citation>
    <scope>NUCLEOTIDE SEQUENCE [LARGE SCALE GENOMIC DNA]</scope>
    <source>
        <strain evidence="1 2">JCM 15313</strain>
    </source>
</reference>
<proteinExistence type="predicted"/>
<accession>A0ABN2TH09</accession>